<evidence type="ECO:0008006" key="3">
    <source>
        <dbReference type="Google" id="ProtNLM"/>
    </source>
</evidence>
<dbReference type="SUPFAM" id="SSF51126">
    <property type="entry name" value="Pectin lyase-like"/>
    <property type="match status" value="1"/>
</dbReference>
<dbReference type="InterPro" id="IPR011050">
    <property type="entry name" value="Pectin_lyase_fold/virulence"/>
</dbReference>
<comment type="caution">
    <text evidence="1">The sequence shown here is derived from an EMBL/GenBank/DDBJ whole genome shotgun (WGS) entry which is preliminary data.</text>
</comment>
<accession>A0A4Q7NCR4</accession>
<dbReference type="EMBL" id="SGXC01000002">
    <property type="protein sequence ID" value="RZS80680.1"/>
    <property type="molecule type" value="Genomic_DNA"/>
</dbReference>
<protein>
    <recommendedName>
        <fullName evidence="3">Pectate lyase-like protein</fullName>
    </recommendedName>
</protein>
<dbReference type="RefSeq" id="WP_130358318.1">
    <property type="nucleotide sequence ID" value="NZ_SGXC01000002.1"/>
</dbReference>
<dbReference type="Proteomes" id="UP000292445">
    <property type="component" value="Unassembled WGS sequence"/>
</dbReference>
<dbReference type="Gene3D" id="2.160.20.10">
    <property type="entry name" value="Single-stranded right-handed beta-helix, Pectin lyase-like"/>
    <property type="match status" value="1"/>
</dbReference>
<evidence type="ECO:0000313" key="2">
    <source>
        <dbReference type="Proteomes" id="UP000292445"/>
    </source>
</evidence>
<organism evidence="1 2">
    <name type="scientific">Pigmentiphaga kullae</name>
    <dbReference type="NCBI Taxonomy" id="151784"/>
    <lineage>
        <taxon>Bacteria</taxon>
        <taxon>Pseudomonadati</taxon>
        <taxon>Pseudomonadota</taxon>
        <taxon>Betaproteobacteria</taxon>
        <taxon>Burkholderiales</taxon>
        <taxon>Alcaligenaceae</taxon>
        <taxon>Pigmentiphaga</taxon>
    </lineage>
</organism>
<dbReference type="AlphaFoldDB" id="A0A4Q7NCR4"/>
<reference evidence="1 2" key="1">
    <citation type="submission" date="2019-02" db="EMBL/GenBank/DDBJ databases">
        <title>Genomic Encyclopedia of Type Strains, Phase IV (KMG-IV): sequencing the most valuable type-strain genomes for metagenomic binning, comparative biology and taxonomic classification.</title>
        <authorList>
            <person name="Goeker M."/>
        </authorList>
    </citation>
    <scope>NUCLEOTIDE SEQUENCE [LARGE SCALE GENOMIC DNA]</scope>
    <source>
        <strain evidence="1 2">K24</strain>
    </source>
</reference>
<sequence length="593" mass="63415">MQDAFDVKDYGAQCDGSTDDTGAINSAVAAAFAANKRLYACGRIRVDGNLNLRRVSLDFEAAEIEVGGSAIVMIGGHAGTSENKSQSLGRVFRAADGNALIPTLRMMGAKNQQISIRYCNYLQLWADATNPSDSSIAYCAFHLGHIEKIELNTAPVISQSAIQWINENHFSLQRCSYLIFDGSYPHNHNKIAGGSFEGTFTILFNVGTDNYLLGTRFEGGKGLVSLAAETQRNIVVNTWDSSTANFDKVGVNVVDNGFDNVVMDDFANFRHAEVIACTNTNDIVLDTMLYPSAGRRCDLLRIAHAQSARVLVESELIDIVEGDIFRLSSFGPTGALNDETARYRPRIEFYDSNQRLITPSLNFISTTGGVFSVVVNDGLQAGTNVSSAVAIVARAAVDAGAVFVRVYWYSNSPSTDSISNATDLRIIRYTKNSNPYRGVAGRRPLGKKQLVLTAPPSQGFAPLGLVAVKNDGTESYTCVLSVRTRLTIAAALNTTSLVVETVSGVQPGDIVGVNLNSRSTLWGVVISVVGTTVEISTALSGPASLGAGVVFNRWIIRSLAAAQPDSVATDVAGLREDLNAILVKLRAAGLMVG</sequence>
<keyword evidence="2" id="KW-1185">Reference proteome</keyword>
<name>A0A4Q7NCR4_9BURK</name>
<dbReference type="OrthoDB" id="9795222at2"/>
<dbReference type="InterPro" id="IPR012334">
    <property type="entry name" value="Pectin_lyas_fold"/>
</dbReference>
<gene>
    <name evidence="1" type="ORF">EV675_3292</name>
</gene>
<evidence type="ECO:0000313" key="1">
    <source>
        <dbReference type="EMBL" id="RZS80680.1"/>
    </source>
</evidence>
<dbReference type="Gene3D" id="6.10.140.1630">
    <property type="match status" value="1"/>
</dbReference>
<proteinExistence type="predicted"/>